<accession>A0A9W8EES1</accession>
<feature type="transmembrane region" description="Helical" evidence="10">
    <location>
        <begin position="209"/>
        <end position="231"/>
    </location>
</feature>
<evidence type="ECO:0000313" key="12">
    <source>
        <dbReference type="EMBL" id="KAJ1983673.1"/>
    </source>
</evidence>
<evidence type="ECO:0000313" key="13">
    <source>
        <dbReference type="Proteomes" id="UP001151582"/>
    </source>
</evidence>
<protein>
    <recommendedName>
        <fullName evidence="11">Amino acid transporter transmembrane domain-containing protein</fullName>
    </recommendedName>
</protein>
<feature type="region of interest" description="Disordered" evidence="9">
    <location>
        <begin position="1"/>
        <end position="130"/>
    </location>
</feature>
<feature type="transmembrane region" description="Helical" evidence="10">
    <location>
        <begin position="562"/>
        <end position="582"/>
    </location>
</feature>
<sequence>MSARTREGDGHSVSPTAAGGLLANHPFRAELPPRIGRTPSTQSVASVTSARLHPSTSVTTLRRVDTSDKDAGNEPSGSTPWPLSAGSSGGGLLAHGQDLEVSEFEGEGGVPERGAGRGPRSAGAPVSDHEPTATVLSSVTNLCNTILGSGILAMPTAMASVGLLLGSGIILFSGLAAALGLFLLSYATRYVEGRNASFFTVSQLTYPNASLYFDLAIAVKCFGVSISYLIIFGEVMPQVMSALYSAQTQNVISHQEMEALPFYMHVLTDRRFWITLSMTVVAPLSFLRKLDSLRYTSMVALLAIVYLVVIVVVNFFDPDRIPPSPDHVSLIKFSPHFFTNLPIFVFAFTCHQNIFTVCNELRDNSPPKVNKTIHIAISTAISAYLTVGILGYLTFGDDVLPNVILMYKSGPMVTFGQLAIGVLMILSYPLQCHPCRACLHKVIQNHIMPRWSAKAPPADYERLTGGEGSGHEGLGPRMAEPRLHTQGYETLRDIEAEDEDLGIETRRSRYAGASGARVYPRGSVRLPAGQQPMSTMLHIGVTVALLILSYLVAISVSQLDLVLSFVGSTGSTVISFILPGVFYYKLHQRSPWSVLKVAAVALAIYGTLVMVVCLSFNILRLFNVKV</sequence>
<dbReference type="GO" id="GO:0000329">
    <property type="term" value="C:fungal-type vacuole membrane"/>
    <property type="evidence" value="ECO:0007669"/>
    <property type="project" value="TreeGrafter"/>
</dbReference>
<dbReference type="AlphaFoldDB" id="A0A9W8EES1"/>
<evidence type="ECO:0000259" key="11">
    <source>
        <dbReference type="Pfam" id="PF01490"/>
    </source>
</evidence>
<evidence type="ECO:0000256" key="9">
    <source>
        <dbReference type="SAM" id="MobiDB-lite"/>
    </source>
</evidence>
<dbReference type="GO" id="GO:0005313">
    <property type="term" value="F:L-glutamate transmembrane transporter activity"/>
    <property type="evidence" value="ECO:0007669"/>
    <property type="project" value="TreeGrafter"/>
</dbReference>
<keyword evidence="6" id="KW-0029">Amino-acid transport</keyword>
<evidence type="ECO:0000256" key="5">
    <source>
        <dbReference type="ARBA" id="ARBA00022692"/>
    </source>
</evidence>
<keyword evidence="3" id="KW-0813">Transport</keyword>
<feature type="transmembrane region" description="Helical" evidence="10">
    <location>
        <begin position="163"/>
        <end position="188"/>
    </location>
</feature>
<evidence type="ECO:0000256" key="6">
    <source>
        <dbReference type="ARBA" id="ARBA00022970"/>
    </source>
</evidence>
<dbReference type="PANTHER" id="PTHR22950:SF678">
    <property type="entry name" value="VACUOLAR AMINO ACID TRANSPORTER 5-RELATED"/>
    <property type="match status" value="1"/>
</dbReference>
<feature type="compositionally biased region" description="Polar residues" evidence="9">
    <location>
        <begin position="38"/>
        <end position="60"/>
    </location>
</feature>
<evidence type="ECO:0000256" key="1">
    <source>
        <dbReference type="ARBA" id="ARBA00004128"/>
    </source>
</evidence>
<comment type="caution">
    <text evidence="12">The sequence shown here is derived from an EMBL/GenBank/DDBJ whole genome shotgun (WGS) entry which is preliminary data.</text>
</comment>
<name>A0A9W8EES1_9FUNG</name>
<evidence type="ECO:0000256" key="8">
    <source>
        <dbReference type="ARBA" id="ARBA00023136"/>
    </source>
</evidence>
<keyword evidence="4" id="KW-0926">Vacuole</keyword>
<dbReference type="GO" id="GO:0061459">
    <property type="term" value="F:L-arginine transmembrane transporter activity"/>
    <property type="evidence" value="ECO:0007669"/>
    <property type="project" value="TreeGrafter"/>
</dbReference>
<reference evidence="12" key="1">
    <citation type="submission" date="2022-07" db="EMBL/GenBank/DDBJ databases">
        <title>Phylogenomic reconstructions and comparative analyses of Kickxellomycotina fungi.</title>
        <authorList>
            <person name="Reynolds N.K."/>
            <person name="Stajich J.E."/>
            <person name="Barry K."/>
            <person name="Grigoriev I.V."/>
            <person name="Crous P."/>
            <person name="Smith M.E."/>
        </authorList>
    </citation>
    <scope>NUCLEOTIDE SEQUENCE</scope>
    <source>
        <strain evidence="12">RSA 567</strain>
    </source>
</reference>
<comment type="subcellular location">
    <subcellularLocation>
        <location evidence="1">Vacuole membrane</location>
        <topology evidence="1">Multi-pass membrane protein</topology>
    </subcellularLocation>
</comment>
<gene>
    <name evidence="12" type="ORF">H4R34_001144</name>
</gene>
<dbReference type="PANTHER" id="PTHR22950">
    <property type="entry name" value="AMINO ACID TRANSPORTER"/>
    <property type="match status" value="1"/>
</dbReference>
<proteinExistence type="inferred from homology"/>
<feature type="compositionally biased region" description="Basic and acidic residues" evidence="9">
    <location>
        <begin position="1"/>
        <end position="10"/>
    </location>
</feature>
<comment type="similarity">
    <text evidence="2">Belongs to the amino acid/polyamine transporter 2 family.</text>
</comment>
<feature type="transmembrane region" description="Helical" evidence="10">
    <location>
        <begin position="594"/>
        <end position="619"/>
    </location>
</feature>
<feature type="domain" description="Amino acid transporter transmembrane" evidence="11">
    <location>
        <begin position="132"/>
        <end position="615"/>
    </location>
</feature>
<evidence type="ECO:0000256" key="10">
    <source>
        <dbReference type="SAM" id="Phobius"/>
    </source>
</evidence>
<evidence type="ECO:0000256" key="2">
    <source>
        <dbReference type="ARBA" id="ARBA00008066"/>
    </source>
</evidence>
<evidence type="ECO:0000256" key="3">
    <source>
        <dbReference type="ARBA" id="ARBA00022448"/>
    </source>
</evidence>
<feature type="transmembrane region" description="Helical" evidence="10">
    <location>
        <begin position="535"/>
        <end position="556"/>
    </location>
</feature>
<keyword evidence="5 10" id="KW-0812">Transmembrane</keyword>
<organism evidence="12 13">
    <name type="scientific">Dimargaris verticillata</name>
    <dbReference type="NCBI Taxonomy" id="2761393"/>
    <lineage>
        <taxon>Eukaryota</taxon>
        <taxon>Fungi</taxon>
        <taxon>Fungi incertae sedis</taxon>
        <taxon>Zoopagomycota</taxon>
        <taxon>Kickxellomycotina</taxon>
        <taxon>Dimargaritomycetes</taxon>
        <taxon>Dimargaritales</taxon>
        <taxon>Dimargaritaceae</taxon>
        <taxon>Dimargaris</taxon>
    </lineage>
</organism>
<feature type="compositionally biased region" description="Basic and acidic residues" evidence="9">
    <location>
        <begin position="62"/>
        <end position="72"/>
    </location>
</feature>
<dbReference type="OrthoDB" id="438545at2759"/>
<keyword evidence="8 10" id="KW-0472">Membrane</keyword>
<dbReference type="GO" id="GO:0015189">
    <property type="term" value="F:L-lysine transmembrane transporter activity"/>
    <property type="evidence" value="ECO:0007669"/>
    <property type="project" value="TreeGrafter"/>
</dbReference>
<dbReference type="GO" id="GO:0015194">
    <property type="term" value="F:L-serine transmembrane transporter activity"/>
    <property type="evidence" value="ECO:0007669"/>
    <property type="project" value="TreeGrafter"/>
</dbReference>
<dbReference type="Pfam" id="PF01490">
    <property type="entry name" value="Aa_trans"/>
    <property type="match status" value="1"/>
</dbReference>
<dbReference type="Proteomes" id="UP001151582">
    <property type="component" value="Unassembled WGS sequence"/>
</dbReference>
<feature type="transmembrane region" description="Helical" evidence="10">
    <location>
        <begin position="413"/>
        <end position="430"/>
    </location>
</feature>
<dbReference type="EMBL" id="JANBQB010000045">
    <property type="protein sequence ID" value="KAJ1983673.1"/>
    <property type="molecule type" value="Genomic_DNA"/>
</dbReference>
<feature type="transmembrane region" description="Helical" evidence="10">
    <location>
        <begin position="270"/>
        <end position="287"/>
    </location>
</feature>
<dbReference type="InterPro" id="IPR013057">
    <property type="entry name" value="AA_transpt_TM"/>
</dbReference>
<dbReference type="GO" id="GO:0005290">
    <property type="term" value="F:L-histidine transmembrane transporter activity"/>
    <property type="evidence" value="ECO:0007669"/>
    <property type="project" value="TreeGrafter"/>
</dbReference>
<feature type="transmembrane region" description="Helical" evidence="10">
    <location>
        <begin position="373"/>
        <end position="393"/>
    </location>
</feature>
<keyword evidence="13" id="KW-1185">Reference proteome</keyword>
<evidence type="ECO:0000256" key="4">
    <source>
        <dbReference type="ARBA" id="ARBA00022554"/>
    </source>
</evidence>
<keyword evidence="7 10" id="KW-1133">Transmembrane helix</keyword>
<evidence type="ECO:0000256" key="7">
    <source>
        <dbReference type="ARBA" id="ARBA00022989"/>
    </source>
</evidence>
<feature type="transmembrane region" description="Helical" evidence="10">
    <location>
        <begin position="336"/>
        <end position="361"/>
    </location>
</feature>
<dbReference type="GO" id="GO:0005302">
    <property type="term" value="F:L-tyrosine transmembrane transporter activity"/>
    <property type="evidence" value="ECO:0007669"/>
    <property type="project" value="TreeGrafter"/>
</dbReference>
<feature type="transmembrane region" description="Helical" evidence="10">
    <location>
        <begin position="299"/>
        <end position="316"/>
    </location>
</feature>